<dbReference type="AlphaFoldDB" id="A0A699X3Q5"/>
<gene>
    <name evidence="1" type="ORF">Tci_924487</name>
</gene>
<protein>
    <submittedName>
        <fullName evidence="1">Uncharacterized protein</fullName>
    </submittedName>
</protein>
<reference evidence="1" key="1">
    <citation type="journal article" date="2019" name="Sci. Rep.">
        <title>Draft genome of Tanacetum cinerariifolium, the natural source of mosquito coil.</title>
        <authorList>
            <person name="Yamashiro T."/>
            <person name="Shiraishi A."/>
            <person name="Satake H."/>
            <person name="Nakayama K."/>
        </authorList>
    </citation>
    <scope>NUCLEOTIDE SEQUENCE</scope>
</reference>
<proteinExistence type="predicted"/>
<name>A0A699X3Q5_TANCI</name>
<dbReference type="EMBL" id="BKCJ011783285">
    <property type="protein sequence ID" value="GFD52518.1"/>
    <property type="molecule type" value="Genomic_DNA"/>
</dbReference>
<sequence length="91" mass="10057">MSEDLITAVPMLQLEVIDRPSVRVLATEYHEYLGRASAAGHNVHQIALDWHDKLAAYMGSLSDADAQRFGQLYAEETTALTQETIAKIADL</sequence>
<accession>A0A699X3Q5</accession>
<feature type="non-terminal residue" evidence="1">
    <location>
        <position position="91"/>
    </location>
</feature>
<organism evidence="1">
    <name type="scientific">Tanacetum cinerariifolium</name>
    <name type="common">Dalmatian daisy</name>
    <name type="synonym">Chrysanthemum cinerariifolium</name>
    <dbReference type="NCBI Taxonomy" id="118510"/>
    <lineage>
        <taxon>Eukaryota</taxon>
        <taxon>Viridiplantae</taxon>
        <taxon>Streptophyta</taxon>
        <taxon>Embryophyta</taxon>
        <taxon>Tracheophyta</taxon>
        <taxon>Spermatophyta</taxon>
        <taxon>Magnoliopsida</taxon>
        <taxon>eudicotyledons</taxon>
        <taxon>Gunneridae</taxon>
        <taxon>Pentapetalae</taxon>
        <taxon>asterids</taxon>
        <taxon>campanulids</taxon>
        <taxon>Asterales</taxon>
        <taxon>Asteraceae</taxon>
        <taxon>Asteroideae</taxon>
        <taxon>Anthemideae</taxon>
        <taxon>Anthemidinae</taxon>
        <taxon>Tanacetum</taxon>
    </lineage>
</organism>
<comment type="caution">
    <text evidence="1">The sequence shown here is derived from an EMBL/GenBank/DDBJ whole genome shotgun (WGS) entry which is preliminary data.</text>
</comment>
<evidence type="ECO:0000313" key="1">
    <source>
        <dbReference type="EMBL" id="GFD52518.1"/>
    </source>
</evidence>